<comment type="caution">
    <text evidence="11">The sequence shown here is derived from an EMBL/GenBank/DDBJ whole genome shotgun (WGS) entry which is preliminary data.</text>
</comment>
<dbReference type="Proteomes" id="UP000054837">
    <property type="component" value="Unassembled WGS sequence"/>
</dbReference>
<dbReference type="GO" id="GO:0046872">
    <property type="term" value="F:metal ion binding"/>
    <property type="evidence" value="ECO:0007669"/>
    <property type="project" value="UniProtKB-KW"/>
</dbReference>
<dbReference type="Pfam" id="PF02537">
    <property type="entry name" value="CRCB"/>
    <property type="match status" value="1"/>
</dbReference>
<feature type="transmembrane region" description="Helical" evidence="10">
    <location>
        <begin position="112"/>
        <end position="134"/>
    </location>
</feature>
<reference evidence="11 12" key="1">
    <citation type="submission" date="2015-12" db="EMBL/GenBank/DDBJ databases">
        <title>Serinicoccus chungangenesis strain CD08_5 genome sequencing and assembly.</title>
        <authorList>
            <person name="Chander A.M."/>
            <person name="Kaur G."/>
            <person name="Nair G.R."/>
            <person name="Dhawan D.K."/>
            <person name="Kochhar R.K."/>
            <person name="Mayilraj S."/>
            <person name="Bhadada S.K."/>
        </authorList>
    </citation>
    <scope>NUCLEOTIDE SEQUENCE [LARGE SCALE GENOMIC DNA]</scope>
    <source>
        <strain evidence="11 12">CD08_5</strain>
    </source>
</reference>
<gene>
    <name evidence="10" type="primary">fluC</name>
    <name evidence="10" type="synonym">crcB</name>
    <name evidence="11" type="ORF">AVL62_05880</name>
</gene>
<evidence type="ECO:0000256" key="5">
    <source>
        <dbReference type="ARBA" id="ARBA00023136"/>
    </source>
</evidence>
<keyword evidence="2 10" id="KW-1003">Cell membrane</keyword>
<proteinExistence type="inferred from homology"/>
<keyword evidence="10" id="KW-0813">Transport</keyword>
<comment type="catalytic activity">
    <reaction evidence="8">
        <text>fluoride(in) = fluoride(out)</text>
        <dbReference type="Rhea" id="RHEA:76159"/>
        <dbReference type="ChEBI" id="CHEBI:17051"/>
    </reaction>
    <physiologicalReaction direction="left-to-right" evidence="8">
        <dbReference type="Rhea" id="RHEA:76160"/>
    </physiologicalReaction>
</comment>
<organism evidence="11 12">
    <name type="scientific">Serinicoccus chungangensis</name>
    <dbReference type="NCBI Taxonomy" id="767452"/>
    <lineage>
        <taxon>Bacteria</taxon>
        <taxon>Bacillati</taxon>
        <taxon>Actinomycetota</taxon>
        <taxon>Actinomycetes</taxon>
        <taxon>Micrococcales</taxon>
        <taxon>Ornithinimicrobiaceae</taxon>
        <taxon>Serinicoccus</taxon>
    </lineage>
</organism>
<feature type="binding site" evidence="10">
    <location>
        <position position="88"/>
    </location>
    <ligand>
        <name>Na(+)</name>
        <dbReference type="ChEBI" id="CHEBI:29101"/>
        <note>structural</note>
    </ligand>
</feature>
<sequence length="139" mass="14167">MSSSPGSVRHPLHPQTLVAVAVGGALGSLLRWSVEAVLVPEPGAGGWPWATMLVNVLGSAALAWLVVHDDHAAHAWWLRPGLGTGLLGGFTTFSTYAVQVAVLGTVAPVTSLLYLLSTVLLCVGAAALAGGAALRRVRG</sequence>
<dbReference type="GO" id="GO:0062054">
    <property type="term" value="F:fluoride channel activity"/>
    <property type="evidence" value="ECO:0007669"/>
    <property type="project" value="UniProtKB-UniRule"/>
</dbReference>
<dbReference type="HAMAP" id="MF_00454">
    <property type="entry name" value="FluC"/>
    <property type="match status" value="1"/>
</dbReference>
<feature type="transmembrane region" description="Helical" evidence="10">
    <location>
        <begin position="46"/>
        <end position="66"/>
    </location>
</feature>
<evidence type="ECO:0000256" key="8">
    <source>
        <dbReference type="ARBA" id="ARBA00035585"/>
    </source>
</evidence>
<feature type="transmembrane region" description="Helical" evidence="10">
    <location>
        <begin position="86"/>
        <end position="106"/>
    </location>
</feature>
<dbReference type="EMBL" id="LQBL01000022">
    <property type="protein sequence ID" value="KUG55812.1"/>
    <property type="molecule type" value="Genomic_DNA"/>
</dbReference>
<dbReference type="AlphaFoldDB" id="A0A0W8I8R8"/>
<keyword evidence="10" id="KW-0479">Metal-binding</keyword>
<keyword evidence="12" id="KW-1185">Reference proteome</keyword>
<evidence type="ECO:0000256" key="4">
    <source>
        <dbReference type="ARBA" id="ARBA00022989"/>
    </source>
</evidence>
<dbReference type="OrthoDB" id="4408652at2"/>
<name>A0A0W8I8R8_9MICO</name>
<comment type="similarity">
    <text evidence="7 10">Belongs to the fluoride channel Fluc/FEX (TC 1.A.43) family.</text>
</comment>
<keyword evidence="3 10" id="KW-0812">Transmembrane</keyword>
<comment type="function">
    <text evidence="9 10">Fluoride-specific ion channel. Important for reducing fluoride concentration in the cell, thus reducing its toxicity.</text>
</comment>
<comment type="subcellular location">
    <subcellularLocation>
        <location evidence="1 10">Cell membrane</location>
        <topology evidence="1 10">Multi-pass membrane protein</topology>
    </subcellularLocation>
</comment>
<keyword evidence="10" id="KW-0406">Ion transport</keyword>
<evidence type="ECO:0000256" key="10">
    <source>
        <dbReference type="HAMAP-Rule" id="MF_00454"/>
    </source>
</evidence>
<evidence type="ECO:0000256" key="9">
    <source>
        <dbReference type="ARBA" id="ARBA00049940"/>
    </source>
</evidence>
<dbReference type="PANTHER" id="PTHR28259">
    <property type="entry name" value="FLUORIDE EXPORT PROTEIN 1-RELATED"/>
    <property type="match status" value="1"/>
</dbReference>
<dbReference type="PANTHER" id="PTHR28259:SF1">
    <property type="entry name" value="FLUORIDE EXPORT PROTEIN 1-RELATED"/>
    <property type="match status" value="1"/>
</dbReference>
<evidence type="ECO:0000256" key="3">
    <source>
        <dbReference type="ARBA" id="ARBA00022692"/>
    </source>
</evidence>
<keyword evidence="6 10" id="KW-0407">Ion channel</keyword>
<keyword evidence="5 10" id="KW-0472">Membrane</keyword>
<feature type="binding site" evidence="10">
    <location>
        <position position="91"/>
    </location>
    <ligand>
        <name>Na(+)</name>
        <dbReference type="ChEBI" id="CHEBI:29101"/>
        <note>structural</note>
    </ligand>
</feature>
<dbReference type="InterPro" id="IPR003691">
    <property type="entry name" value="FluC"/>
</dbReference>
<evidence type="ECO:0000256" key="7">
    <source>
        <dbReference type="ARBA" id="ARBA00035120"/>
    </source>
</evidence>
<keyword evidence="10" id="KW-0915">Sodium</keyword>
<keyword evidence="4 10" id="KW-1133">Transmembrane helix</keyword>
<dbReference type="GO" id="GO:0005886">
    <property type="term" value="C:plasma membrane"/>
    <property type="evidence" value="ECO:0007669"/>
    <property type="project" value="UniProtKB-SubCell"/>
</dbReference>
<evidence type="ECO:0000256" key="6">
    <source>
        <dbReference type="ARBA" id="ARBA00023303"/>
    </source>
</evidence>
<evidence type="ECO:0000256" key="1">
    <source>
        <dbReference type="ARBA" id="ARBA00004651"/>
    </source>
</evidence>
<dbReference type="GO" id="GO:0140114">
    <property type="term" value="P:cellular detoxification of fluoride"/>
    <property type="evidence" value="ECO:0007669"/>
    <property type="project" value="UniProtKB-UniRule"/>
</dbReference>
<evidence type="ECO:0000256" key="2">
    <source>
        <dbReference type="ARBA" id="ARBA00022475"/>
    </source>
</evidence>
<accession>A0A0W8I8R8</accession>
<dbReference type="STRING" id="767452.AVL62_05880"/>
<evidence type="ECO:0000313" key="12">
    <source>
        <dbReference type="Proteomes" id="UP000054837"/>
    </source>
</evidence>
<evidence type="ECO:0000313" key="11">
    <source>
        <dbReference type="EMBL" id="KUG55812.1"/>
    </source>
</evidence>
<dbReference type="RefSeq" id="WP_058890921.1">
    <property type="nucleotide sequence ID" value="NZ_LQBL01000022.1"/>
</dbReference>
<comment type="activity regulation">
    <text evidence="10">Na(+) is not transported, but it plays an essential structural role and its presence is essential for fluoride channel function.</text>
</comment>
<protein>
    <recommendedName>
        <fullName evidence="10">Fluoride-specific ion channel FluC</fullName>
    </recommendedName>
</protein>